<sequence length="779" mass="84431">MPLSNQARIAAERDRPRIVALWQALTALKSTVSFMNTGAHPDDETSAMLAAMRFRDGVDISYACSTRGEGGQNDIGTETAAALGTLRTAEMEAACDRLDLRMYWHSTSPEDPITDFGFSKSGVETLGKWGRERTLARFVDIIRTERPDIICPTFLDVPGQHGHHRAMTEAAHLVMDLAADPEFSGSDLPVWQVKKMYLPAWSGAGQAYDDDLPPPPATLTIAATGKDPVTGWSYARIGQQSRMLHATQAMGRWVPNGTETDFPLHLAHTHVAGPDADLASGLAQTLRDLGGADLTAAQDACDSALAAFPNVSEVLKHASLALQALRNASENASPAQLSEFGHKLTRKDQQLSRIIQLAAGVDARAYLQDEKLHPGASTTISSEFFADTGEVTLAPRLPQGWSLDGPTLTLANDASISDPYPAIYLPNQPTAPCVDVTLTTHGVITTTSLPFEVPPVVVPQCSAAVSPEADVINLAHSRRSFVINVSDISPPSAQAGLRVPDGWNVTESEGRLTVTVPEHVAAGHYDLTLTLDGFEASSVRHIRHDHIAPRVLVRPAIAQIRVVNAALPDVRVGYIGGGNDRVATWLERMGAEVTDLSNVPLTDATLAAFDTLVIGIFAMKFRAGLAEAMPRIHDWVRAGGTLVTLYHRPWDNWDPETTAPYRLEIGQPSLRWRVTDETAAVTVLAPDHPLLYTPNRIDDADWADWHKERGLYFAKDWDDAYTPLLAMNDAGEAPLKGAILVADVGLGRHVHTSLILHHQMEKLTSGGFRLMANLLAKRS</sequence>
<dbReference type="STRING" id="1579316.RC74_16340"/>
<dbReference type="EMBL" id="CP014327">
    <property type="protein sequence ID" value="AML52630.1"/>
    <property type="molecule type" value="Genomic_DNA"/>
</dbReference>
<organism evidence="1 2">
    <name type="scientific">Falsihalocynthiibacter arcticus</name>
    <dbReference type="NCBI Taxonomy" id="1579316"/>
    <lineage>
        <taxon>Bacteria</taxon>
        <taxon>Pseudomonadati</taxon>
        <taxon>Pseudomonadota</taxon>
        <taxon>Alphaproteobacteria</taxon>
        <taxon>Rhodobacterales</taxon>
        <taxon>Roseobacteraceae</taxon>
        <taxon>Falsihalocynthiibacter</taxon>
    </lineage>
</organism>
<dbReference type="KEGG" id="hat:RC74_16340"/>
<dbReference type="Pfam" id="PF02585">
    <property type="entry name" value="PIG-L"/>
    <property type="match status" value="1"/>
</dbReference>
<name>A0A126V2W9_9RHOB</name>
<dbReference type="InterPro" id="IPR029062">
    <property type="entry name" value="Class_I_gatase-like"/>
</dbReference>
<proteinExistence type="predicted"/>
<evidence type="ECO:0000313" key="2">
    <source>
        <dbReference type="Proteomes" id="UP000070371"/>
    </source>
</evidence>
<reference evidence="1 2" key="1">
    <citation type="submission" date="2016-02" db="EMBL/GenBank/DDBJ databases">
        <title>Complete genome sequence of Halocynthiibacter arcticus PAMC 20958t from arctic marine sediment.</title>
        <authorList>
            <person name="Lee Y.M."/>
            <person name="Baek K."/>
            <person name="Lee H.K."/>
            <person name="Shin S.C."/>
        </authorList>
    </citation>
    <scope>NUCLEOTIDE SEQUENCE [LARGE SCALE GENOMIC DNA]</scope>
    <source>
        <strain evidence="1">PAMC 20958</strain>
    </source>
</reference>
<keyword evidence="2" id="KW-1185">Reference proteome</keyword>
<accession>A0A126V2W9</accession>
<dbReference type="OrthoDB" id="9759749at2"/>
<dbReference type="AlphaFoldDB" id="A0A126V2W9"/>
<gene>
    <name evidence="1" type="ORF">RC74_16340</name>
</gene>
<dbReference type="SUPFAM" id="SSF102588">
    <property type="entry name" value="LmbE-like"/>
    <property type="match status" value="1"/>
</dbReference>
<dbReference type="InterPro" id="IPR003737">
    <property type="entry name" value="GlcNAc_PI_deacetylase-related"/>
</dbReference>
<dbReference type="Gene3D" id="3.40.50.880">
    <property type="match status" value="1"/>
</dbReference>
<dbReference type="InterPro" id="IPR024078">
    <property type="entry name" value="LmbE-like_dom_sf"/>
</dbReference>
<dbReference type="SUPFAM" id="SSF52317">
    <property type="entry name" value="Class I glutamine amidotransferase-like"/>
    <property type="match status" value="1"/>
</dbReference>
<protein>
    <submittedName>
        <fullName evidence="1">LmbE family protein</fullName>
    </submittedName>
</protein>
<dbReference type="Gene3D" id="3.40.50.10320">
    <property type="entry name" value="LmbE-like"/>
    <property type="match status" value="1"/>
</dbReference>
<dbReference type="RefSeq" id="WP_039003635.1">
    <property type="nucleotide sequence ID" value="NZ_CP014327.1"/>
</dbReference>
<evidence type="ECO:0000313" key="1">
    <source>
        <dbReference type="EMBL" id="AML52630.1"/>
    </source>
</evidence>
<dbReference type="Proteomes" id="UP000070371">
    <property type="component" value="Chromosome"/>
</dbReference>